<accession>A0ABT3L666</accession>
<organism evidence="3 4">
    <name type="scientific">Spirulina subsalsa FACHB-351</name>
    <dbReference type="NCBI Taxonomy" id="234711"/>
    <lineage>
        <taxon>Bacteria</taxon>
        <taxon>Bacillati</taxon>
        <taxon>Cyanobacteriota</taxon>
        <taxon>Cyanophyceae</taxon>
        <taxon>Spirulinales</taxon>
        <taxon>Spirulinaceae</taxon>
        <taxon>Spirulina</taxon>
    </lineage>
</organism>
<keyword evidence="2" id="KW-0732">Signal</keyword>
<feature type="chain" id="PRO_5047059952" description="Lipoprotein" evidence="2">
    <location>
        <begin position="22"/>
        <end position="267"/>
    </location>
</feature>
<evidence type="ECO:0000256" key="1">
    <source>
        <dbReference type="SAM" id="MobiDB-lite"/>
    </source>
</evidence>
<protein>
    <recommendedName>
        <fullName evidence="5">Lipoprotein</fullName>
    </recommendedName>
</protein>
<name>A0ABT3L666_9CYAN</name>
<proteinExistence type="predicted"/>
<comment type="caution">
    <text evidence="3">The sequence shown here is derived from an EMBL/GenBank/DDBJ whole genome shotgun (WGS) entry which is preliminary data.</text>
</comment>
<dbReference type="PROSITE" id="PS51257">
    <property type="entry name" value="PROKAR_LIPOPROTEIN"/>
    <property type="match status" value="1"/>
</dbReference>
<evidence type="ECO:0000313" key="3">
    <source>
        <dbReference type="EMBL" id="MCW6036975.1"/>
    </source>
</evidence>
<feature type="signal peptide" evidence="2">
    <location>
        <begin position="1"/>
        <end position="21"/>
    </location>
</feature>
<feature type="region of interest" description="Disordered" evidence="1">
    <location>
        <begin position="27"/>
        <end position="81"/>
    </location>
</feature>
<feature type="compositionally biased region" description="Polar residues" evidence="1">
    <location>
        <begin position="49"/>
        <end position="64"/>
    </location>
</feature>
<evidence type="ECO:0000313" key="4">
    <source>
        <dbReference type="Proteomes" id="UP001526426"/>
    </source>
</evidence>
<dbReference type="Proteomes" id="UP001526426">
    <property type="component" value="Unassembled WGS sequence"/>
</dbReference>
<dbReference type="EMBL" id="JAIHOM010000052">
    <property type="protein sequence ID" value="MCW6036975.1"/>
    <property type="molecule type" value="Genomic_DNA"/>
</dbReference>
<reference evidence="3 4" key="1">
    <citation type="submission" date="2021-08" db="EMBL/GenBank/DDBJ databases">
        <title>Draft genome sequence of Spirulina subsalsa with high tolerance to salinity and hype-accumulation of phycocyanin.</title>
        <authorList>
            <person name="Pei H."/>
            <person name="Jiang L."/>
        </authorList>
    </citation>
    <scope>NUCLEOTIDE SEQUENCE [LARGE SCALE GENOMIC DNA]</scope>
    <source>
        <strain evidence="3 4">FACHB-351</strain>
    </source>
</reference>
<dbReference type="RefSeq" id="WP_265264805.1">
    <property type="nucleotide sequence ID" value="NZ_JAIHOM010000052.1"/>
</dbReference>
<evidence type="ECO:0008006" key="5">
    <source>
        <dbReference type="Google" id="ProtNLM"/>
    </source>
</evidence>
<keyword evidence="4" id="KW-1185">Reference proteome</keyword>
<evidence type="ECO:0000256" key="2">
    <source>
        <dbReference type="SAM" id="SignalP"/>
    </source>
</evidence>
<gene>
    <name evidence="3" type="ORF">K4A83_11965</name>
</gene>
<sequence length="267" mass="29072">MVIHKRRWFSAGMMAVMLLMAGCGTPESNAPSGEATAPPEAQETPTTTGQSPSDVTQAPPNRTPASGGISSTSEEEVVTSYPQRATFTRLQAGDLMCYTQVMDPQGQVFDLGATFEVCDRQSELINQKVRLLYSLENVADCESNEPCGKTRQEQLISDVVLLGDSWQVWSNGQWTVTVGRMELGDIGSQGMTYYGCDAQNNCLALDEGMTICRNGICNMTWSNGDYTYTLSSEMREDGDGPTRLLVFQGERELVNAPGMKIVEASDS</sequence>
<feature type="compositionally biased region" description="Low complexity" evidence="1">
    <location>
        <begin position="34"/>
        <end position="48"/>
    </location>
</feature>